<feature type="chain" id="PRO_5042923093" evidence="1">
    <location>
        <begin position="20"/>
        <end position="129"/>
    </location>
</feature>
<keyword evidence="3" id="KW-1185">Reference proteome</keyword>
<protein>
    <submittedName>
        <fullName evidence="2">Uncharacterized protein</fullName>
    </submittedName>
</protein>
<organism evidence="2 3">
    <name type="scientific">Solanum bulbocastanum</name>
    <name type="common">Wild potato</name>
    <dbReference type="NCBI Taxonomy" id="147425"/>
    <lineage>
        <taxon>Eukaryota</taxon>
        <taxon>Viridiplantae</taxon>
        <taxon>Streptophyta</taxon>
        <taxon>Embryophyta</taxon>
        <taxon>Tracheophyta</taxon>
        <taxon>Spermatophyta</taxon>
        <taxon>Magnoliopsida</taxon>
        <taxon>eudicotyledons</taxon>
        <taxon>Gunneridae</taxon>
        <taxon>Pentapetalae</taxon>
        <taxon>asterids</taxon>
        <taxon>lamiids</taxon>
        <taxon>Solanales</taxon>
        <taxon>Solanaceae</taxon>
        <taxon>Solanoideae</taxon>
        <taxon>Solaneae</taxon>
        <taxon>Solanum</taxon>
    </lineage>
</organism>
<keyword evidence="1" id="KW-0732">Signal</keyword>
<sequence length="129" mass="15199">MRLFVRMLTRLALMWFTNQDTWKWFSWVNMAKDFIKQHGPPNRASKECDLMKRKSIYSLEGIKWNESQKKIVKSTLWHYCSNEVQSKDKGKTAATEASNVPPLVSEVRKPQNFTPLSEPISFIFEKLRS</sequence>
<comment type="caution">
    <text evidence="2">The sequence shown here is derived from an EMBL/GenBank/DDBJ whole genome shotgun (WGS) entry which is preliminary data.</text>
</comment>
<gene>
    <name evidence="2" type="ORF">RDI58_003871</name>
</gene>
<dbReference type="Proteomes" id="UP001371456">
    <property type="component" value="Unassembled WGS sequence"/>
</dbReference>
<dbReference type="EMBL" id="JBANQN010000002">
    <property type="protein sequence ID" value="KAK6796170.1"/>
    <property type="molecule type" value="Genomic_DNA"/>
</dbReference>
<evidence type="ECO:0000313" key="3">
    <source>
        <dbReference type="Proteomes" id="UP001371456"/>
    </source>
</evidence>
<reference evidence="2 3" key="1">
    <citation type="submission" date="2024-02" db="EMBL/GenBank/DDBJ databases">
        <title>de novo genome assembly of Solanum bulbocastanum strain 11H21.</title>
        <authorList>
            <person name="Hosaka A.J."/>
        </authorList>
    </citation>
    <scope>NUCLEOTIDE SEQUENCE [LARGE SCALE GENOMIC DNA]</scope>
    <source>
        <tissue evidence="2">Young leaves</tissue>
    </source>
</reference>
<dbReference type="AlphaFoldDB" id="A0AAN8TXY4"/>
<name>A0AAN8TXY4_SOLBU</name>
<proteinExistence type="predicted"/>
<evidence type="ECO:0000256" key="1">
    <source>
        <dbReference type="SAM" id="SignalP"/>
    </source>
</evidence>
<accession>A0AAN8TXY4</accession>
<feature type="signal peptide" evidence="1">
    <location>
        <begin position="1"/>
        <end position="19"/>
    </location>
</feature>
<evidence type="ECO:0000313" key="2">
    <source>
        <dbReference type="EMBL" id="KAK6796170.1"/>
    </source>
</evidence>